<accession>A0AAD6X0A8</accession>
<evidence type="ECO:0000313" key="4">
    <source>
        <dbReference type="Proteomes" id="UP001218188"/>
    </source>
</evidence>
<dbReference type="EMBL" id="JARJCM010000060">
    <property type="protein sequence ID" value="KAJ7034118.1"/>
    <property type="molecule type" value="Genomic_DNA"/>
</dbReference>
<evidence type="ECO:0000259" key="2">
    <source>
        <dbReference type="Pfam" id="PF18803"/>
    </source>
</evidence>
<dbReference type="AlphaFoldDB" id="A0AAD6X0A8"/>
<proteinExistence type="predicted"/>
<feature type="compositionally biased region" description="Pro residues" evidence="1">
    <location>
        <begin position="52"/>
        <end position="70"/>
    </location>
</feature>
<dbReference type="Proteomes" id="UP001218188">
    <property type="component" value="Unassembled WGS sequence"/>
</dbReference>
<dbReference type="InterPro" id="IPR040521">
    <property type="entry name" value="KDZ"/>
</dbReference>
<dbReference type="Pfam" id="PF18803">
    <property type="entry name" value="CxC2"/>
    <property type="match status" value="1"/>
</dbReference>
<feature type="domain" description="CxC2-like cysteine cluster KDZ transposase-associated" evidence="2">
    <location>
        <begin position="181"/>
        <end position="276"/>
    </location>
</feature>
<feature type="compositionally biased region" description="Acidic residues" evidence="1">
    <location>
        <begin position="969"/>
        <end position="982"/>
    </location>
</feature>
<sequence>MKKTGCTYRADATSSLRATGVPNYQIAFHADNTPSRPEERYVATSNASAPMSPVPPRTPAVDPPPTPPFPFHETSTTYDEEGAEAPPTPSPLDEFKAEEAIFATLLLELHYSDQLDTPCACGRGKTRKVACRDCFQAPLVCRQCWLDNHRNIPTHWAFVWNKEEQFFEKHDLCRVKADTFISLGHHGARCPIGPPARSFTLVDSNGVHATSIQYCGCRDAAPEFQQLLRAGIFPGSVKEPKTGFTLILLELFRQYRCRGKSSAYNFALVLQRMTDSFFGDSVPDIYDSLLLVSRFHQYLDILIRRGHAHDVDVPLPGEADRPYPNRPIGYLGMQCAACPERGVNMPLDVNISVGSRHLIAHNMTLDGNFKANLFFKRDKGSETALTDGRMYFALESEYQKIAKEHVVHKEDTDVPCNNHIGSIRHQGLVKSGKVARSGVVACACDHTVLGALIDLLVGEGFVFGTYALRELLRHMNSPPHEAKRQNPTTLSYDSLCSFIKNLLRRAMEVFPDEKWLHELLKVSEGQIPADHINGHGVDCRTIWQAVYFACRGHFYGESAEAIWAFINALGASTRQMTGPGRHDLMNVVFDFWNTRKVYDQAQLLAAERVDALRLFELHMAVVEDLSRQHATDVPAWSRLPRKCTKDAKGRLQSVYQHKVNGVLGIETVVASMIADERVRDAEDAGLEARSSVAQWIRDGIFIDRSQTFVIALLNSHKEHPLPETWTTITSQREKLKIDLKNFRERQRHIYPQLTLSAMDEKEPELTALQLPSYRMKHGQRAASSEGARAEDVKLREAEITLRCSEADNGVLAMQAASLALSAVMKAREQDYRGQAGVTRSERNLQKANLMKNFEIAMYNRARQALIYLGHIADDSSRYPLLTARDTRRKETHLHRARGDSRLFDGTAWYLQSGQRLTTGVAASVGATRTAGAENEAPVLLAGTQGLKRANFMKSPRRDKHPRRLRDIAPDDVEVAAVEEESEAKDSDTEPSPSKQRRPRGKKGQQAKKKSNGWIWAWFEMVTTAAHGTDTTKLAQYKNESMRVQWFRAEAEMYRWLEQYERKHAEMLRVICRFRRDREVWSGLADRKQQEGGGRNGAASFGRAQAAMYKRLEHNATAIFKDPDHGAHQEWVSVTSLDELAVKVERWRESVFHWMDELDIYRIYKDEDFVGPAADLSPGTYFEQRRTEVPRVEPESLMDA</sequence>
<feature type="region of interest" description="Disordered" evidence="1">
    <location>
        <begin position="949"/>
        <end position="1008"/>
    </location>
</feature>
<evidence type="ECO:0000313" key="3">
    <source>
        <dbReference type="EMBL" id="KAJ7034118.1"/>
    </source>
</evidence>
<reference evidence="3" key="1">
    <citation type="submission" date="2023-03" db="EMBL/GenBank/DDBJ databases">
        <title>Massive genome expansion in bonnet fungi (Mycena s.s.) driven by repeated elements and novel gene families across ecological guilds.</title>
        <authorList>
            <consortium name="Lawrence Berkeley National Laboratory"/>
            <person name="Harder C.B."/>
            <person name="Miyauchi S."/>
            <person name="Viragh M."/>
            <person name="Kuo A."/>
            <person name="Thoen E."/>
            <person name="Andreopoulos B."/>
            <person name="Lu D."/>
            <person name="Skrede I."/>
            <person name="Drula E."/>
            <person name="Henrissat B."/>
            <person name="Morin E."/>
            <person name="Kohler A."/>
            <person name="Barry K."/>
            <person name="LaButti K."/>
            <person name="Morin E."/>
            <person name="Salamov A."/>
            <person name="Lipzen A."/>
            <person name="Mereny Z."/>
            <person name="Hegedus B."/>
            <person name="Baldrian P."/>
            <person name="Stursova M."/>
            <person name="Weitz H."/>
            <person name="Taylor A."/>
            <person name="Grigoriev I.V."/>
            <person name="Nagy L.G."/>
            <person name="Martin F."/>
            <person name="Kauserud H."/>
        </authorList>
    </citation>
    <scope>NUCLEOTIDE SEQUENCE</scope>
    <source>
        <strain evidence="3">CBHHK200</strain>
    </source>
</reference>
<dbReference type="InterPro" id="IPR041457">
    <property type="entry name" value="CxC2_KDZ-assoc"/>
</dbReference>
<gene>
    <name evidence="3" type="ORF">C8F04DRAFT_1260385</name>
</gene>
<feature type="compositionally biased region" description="Basic residues" evidence="1">
    <location>
        <begin position="994"/>
        <end position="1008"/>
    </location>
</feature>
<feature type="region of interest" description="Disordered" evidence="1">
    <location>
        <begin position="28"/>
        <end position="92"/>
    </location>
</feature>
<keyword evidence="4" id="KW-1185">Reference proteome</keyword>
<evidence type="ECO:0000256" key="1">
    <source>
        <dbReference type="SAM" id="MobiDB-lite"/>
    </source>
</evidence>
<name>A0AAD6X0A8_9AGAR</name>
<feature type="compositionally biased region" description="Basic and acidic residues" evidence="1">
    <location>
        <begin position="1182"/>
        <end position="1193"/>
    </location>
</feature>
<protein>
    <recommendedName>
        <fullName evidence="2">CxC2-like cysteine cluster KDZ transposase-associated domain-containing protein</fullName>
    </recommendedName>
</protein>
<comment type="caution">
    <text evidence="3">The sequence shown here is derived from an EMBL/GenBank/DDBJ whole genome shotgun (WGS) entry which is preliminary data.</text>
</comment>
<dbReference type="Pfam" id="PF18758">
    <property type="entry name" value="KDZ"/>
    <property type="match status" value="1"/>
</dbReference>
<organism evidence="3 4">
    <name type="scientific">Mycena alexandri</name>
    <dbReference type="NCBI Taxonomy" id="1745969"/>
    <lineage>
        <taxon>Eukaryota</taxon>
        <taxon>Fungi</taxon>
        <taxon>Dikarya</taxon>
        <taxon>Basidiomycota</taxon>
        <taxon>Agaricomycotina</taxon>
        <taxon>Agaricomycetes</taxon>
        <taxon>Agaricomycetidae</taxon>
        <taxon>Agaricales</taxon>
        <taxon>Marasmiineae</taxon>
        <taxon>Mycenaceae</taxon>
        <taxon>Mycena</taxon>
    </lineage>
</organism>
<feature type="region of interest" description="Disordered" evidence="1">
    <location>
        <begin position="1180"/>
        <end position="1199"/>
    </location>
</feature>
<feature type="compositionally biased region" description="Basic residues" evidence="1">
    <location>
        <begin position="954"/>
        <end position="963"/>
    </location>
</feature>